<dbReference type="AlphaFoldDB" id="A0A7T0BV55"/>
<name>A0A7T0BV55_9BACT</name>
<dbReference type="KEGG" id="nli:G3M70_05620"/>
<protein>
    <submittedName>
        <fullName evidence="1">Uncharacterized protein</fullName>
    </submittedName>
</protein>
<proteinExistence type="predicted"/>
<organism evidence="1 2">
    <name type="scientific">Candidatus Nitronauta litoralis</name>
    <dbReference type="NCBI Taxonomy" id="2705533"/>
    <lineage>
        <taxon>Bacteria</taxon>
        <taxon>Pseudomonadati</taxon>
        <taxon>Nitrospinota/Tectimicrobiota group</taxon>
        <taxon>Nitrospinota</taxon>
        <taxon>Nitrospinia</taxon>
        <taxon>Nitrospinales</taxon>
        <taxon>Nitrospinaceae</taxon>
        <taxon>Candidatus Nitronauta</taxon>
    </lineage>
</organism>
<evidence type="ECO:0000313" key="2">
    <source>
        <dbReference type="Proteomes" id="UP000594688"/>
    </source>
</evidence>
<dbReference type="Proteomes" id="UP000594688">
    <property type="component" value="Chromosome"/>
</dbReference>
<sequence>MNYYIDTRHGFTFTRPGRRLRNRQHNVPAYMMSSSAAAAGPNSIGFRTHSIRMEKEGAIAMGSIAGYPADTLGPDLMVTGALSGCSFCILADPNVANRIWVAHVKAGAAGGYNLRNHLQQNGHFSIAPNAAITVYGSRPAGGGPGYDSATEHVSIVGIRTGNTWAIWGQVYLPTHPTSPFSIARVDRVF</sequence>
<evidence type="ECO:0000313" key="1">
    <source>
        <dbReference type="EMBL" id="QPJ61392.1"/>
    </source>
</evidence>
<dbReference type="EMBL" id="CP048685">
    <property type="protein sequence ID" value="QPJ61392.1"/>
    <property type="molecule type" value="Genomic_DNA"/>
</dbReference>
<reference evidence="1 2" key="1">
    <citation type="submission" date="2020-02" db="EMBL/GenBank/DDBJ databases">
        <title>Genomic and physiological characterization of two novel Nitrospinaceae genera.</title>
        <authorList>
            <person name="Mueller A.J."/>
            <person name="Jung M.-Y."/>
            <person name="Strachan C.R."/>
            <person name="Herbold C.W."/>
            <person name="Kirkegaard R.H."/>
            <person name="Daims H."/>
        </authorList>
    </citation>
    <scope>NUCLEOTIDE SEQUENCE [LARGE SCALE GENOMIC DNA]</scope>
    <source>
        <strain evidence="1">EB</strain>
    </source>
</reference>
<accession>A0A7T0BV55</accession>
<gene>
    <name evidence="1" type="ORF">G3M70_05620</name>
</gene>